<dbReference type="PANTHER" id="PTHR31299">
    <property type="entry name" value="ESTERASE, PUTATIVE (AFU_ORTHOLOGUE AFUA_1G05850)-RELATED"/>
    <property type="match status" value="1"/>
</dbReference>
<organism evidence="1 2">
    <name type="scientific">Prauserella endophytica</name>
    <dbReference type="NCBI Taxonomy" id="1592324"/>
    <lineage>
        <taxon>Bacteria</taxon>
        <taxon>Bacillati</taxon>
        <taxon>Actinomycetota</taxon>
        <taxon>Actinomycetes</taxon>
        <taxon>Pseudonocardiales</taxon>
        <taxon>Pseudonocardiaceae</taxon>
        <taxon>Prauserella</taxon>
        <taxon>Prauserella coralliicola group</taxon>
    </lineage>
</organism>
<sequence>MTQDIRDFVTASTGLLAFGEPTHLEPAFGRIRNELFARLTDHGFSSIALETDRVAALAVHDFVHNGVGTLEQAMRDGFSHRFGELETNRRLVAWMREYNENRPEHERLAFHGFDMSTEMMSAPSPRTYLEHVRDYLALDLDLASLTGDDERWSRTEAVLDPAVSVGATAEADRLRVLADDLLTTLHARAPELIAATSPAEWHRARIHLGSALGLLCYHRQAAERVDDTTRWTRLAVIRDAQMARNLLDIREIEAPRGRTLVFAHNLHLQRNPSHLMLGPMPLQWFSAGAIVASLLGEQYTFVAGSLGRSDALALSEPGPDTYEAFLQRLTSSWALVPATAVTGTRPRTDQTPEQGYFPLEQPVLDTADAVLHVSGTAKVPVPGGRS</sequence>
<evidence type="ECO:0000313" key="1">
    <source>
        <dbReference type="EMBL" id="TKG69153.1"/>
    </source>
</evidence>
<evidence type="ECO:0000313" key="2">
    <source>
        <dbReference type="Proteomes" id="UP000309992"/>
    </source>
</evidence>
<keyword evidence="2" id="KW-1185">Reference proteome</keyword>
<dbReference type="RefSeq" id="WP_113641231.1">
    <property type="nucleotide sequence ID" value="NZ_SWMS01000011.1"/>
</dbReference>
<dbReference type="EMBL" id="SWMS01000011">
    <property type="protein sequence ID" value="TKG69153.1"/>
    <property type="molecule type" value="Genomic_DNA"/>
</dbReference>
<gene>
    <name evidence="1" type="ORF">FCN18_20360</name>
</gene>
<protein>
    <submittedName>
        <fullName evidence="1">Erythromycin esterase family protein</fullName>
    </submittedName>
</protein>
<accession>A0ABY2S1W8</accession>
<reference evidence="1 2" key="1">
    <citation type="journal article" date="2015" name="Antonie Van Leeuwenhoek">
        <title>Prauserella endophytica sp. nov., an endophytic actinobacterium isolated from Tamarix taklamakanensis.</title>
        <authorList>
            <person name="Liu J.M."/>
            <person name="Habden X."/>
            <person name="Guo L."/>
            <person name="Tuo L."/>
            <person name="Jiang Z.K."/>
            <person name="Liu S.W."/>
            <person name="Liu X.F."/>
            <person name="Chen L."/>
            <person name="Li R.F."/>
            <person name="Zhang Y.Q."/>
            <person name="Sun C.H."/>
        </authorList>
    </citation>
    <scope>NUCLEOTIDE SEQUENCE [LARGE SCALE GENOMIC DNA]</scope>
    <source>
        <strain evidence="1 2">CGMCC 4.7182</strain>
    </source>
</reference>
<name>A0ABY2S1W8_9PSEU</name>
<dbReference type="Gene3D" id="3.30.1870.10">
    <property type="entry name" value="EreA-like, domain 2"/>
    <property type="match status" value="1"/>
</dbReference>
<dbReference type="InterPro" id="IPR052036">
    <property type="entry name" value="Hydrolase/PRTase-associated"/>
</dbReference>
<dbReference type="SUPFAM" id="SSF159501">
    <property type="entry name" value="EreA/ChaN-like"/>
    <property type="match status" value="1"/>
</dbReference>
<dbReference type="InterPro" id="IPR007815">
    <property type="entry name" value="Emycin_Estase"/>
</dbReference>
<proteinExistence type="predicted"/>
<dbReference type="PANTHER" id="PTHR31299:SF0">
    <property type="entry name" value="ESTERASE, PUTATIVE (AFU_ORTHOLOGUE AFUA_1G05850)-RELATED"/>
    <property type="match status" value="1"/>
</dbReference>
<dbReference type="CDD" id="cd14728">
    <property type="entry name" value="Ere-like"/>
    <property type="match status" value="1"/>
</dbReference>
<dbReference type="Proteomes" id="UP000309992">
    <property type="component" value="Unassembled WGS sequence"/>
</dbReference>
<dbReference type="Pfam" id="PF05139">
    <property type="entry name" value="Erythro_esteras"/>
    <property type="match status" value="1"/>
</dbReference>
<comment type="caution">
    <text evidence="1">The sequence shown here is derived from an EMBL/GenBank/DDBJ whole genome shotgun (WGS) entry which is preliminary data.</text>
</comment>